<dbReference type="Proteomes" id="UP000824533">
    <property type="component" value="Linkage Group LG03"/>
</dbReference>
<name>A0ACC1DFK2_9NEOP</name>
<evidence type="ECO:0000313" key="2">
    <source>
        <dbReference type="Proteomes" id="UP000824533"/>
    </source>
</evidence>
<dbReference type="EMBL" id="CM034389">
    <property type="protein sequence ID" value="KAJ0182672.1"/>
    <property type="molecule type" value="Genomic_DNA"/>
</dbReference>
<protein>
    <submittedName>
        <fullName evidence="1">Uncharacterized protein</fullName>
    </submittedName>
</protein>
<organism evidence="1 2">
    <name type="scientific">Dendrolimus kikuchii</name>
    <dbReference type="NCBI Taxonomy" id="765133"/>
    <lineage>
        <taxon>Eukaryota</taxon>
        <taxon>Metazoa</taxon>
        <taxon>Ecdysozoa</taxon>
        <taxon>Arthropoda</taxon>
        <taxon>Hexapoda</taxon>
        <taxon>Insecta</taxon>
        <taxon>Pterygota</taxon>
        <taxon>Neoptera</taxon>
        <taxon>Endopterygota</taxon>
        <taxon>Lepidoptera</taxon>
        <taxon>Glossata</taxon>
        <taxon>Ditrysia</taxon>
        <taxon>Bombycoidea</taxon>
        <taxon>Lasiocampidae</taxon>
        <taxon>Dendrolimus</taxon>
    </lineage>
</organism>
<evidence type="ECO:0000313" key="1">
    <source>
        <dbReference type="EMBL" id="KAJ0182672.1"/>
    </source>
</evidence>
<accession>A0ACC1DFK2</accession>
<sequence length="925" mass="103359">MDQKGSLADTKLKIYPSKKLLNFLNALPGDNLPSNILKIKGKKCNKEIEQTDTKPFQINYRDYEYLNKIKEIVKEKFGTIEENILIDDENSKDNTKIILNEITKKEKLSTEEEDSKNEQTDSEKSTEIVGDEKIITKHKDPFLLTADIDWLYAHIKELRQTDKNVPFLNTLLEGSEIDVPENTIIKRNPILEARCVKLRAQQEAREYRKMTKTVDNVRLRFPEDSISYQLKQLNRQLIAIAQFLLSIFAGFLFGFRGVEWMIGNLDFGFRLLLGVMCALVIALAEIYFLAKKLNEELNVPETVQLGGPPKFAENSPYANTYTTPNKENETKAVMEDQVPFKVYAMWEDNSKYEVRRFGIEKSVVTSYHYLIAKLQDIYPGLRGKVFTVSWRDNEGDEIVISSDEEMMTALSALSGDLIKLYVSCKSGIPKPPVCDVYITAGIPVAENSSGGAPQNVHLGVTCDACNSVVVGFRYKCAVCDDYDLCSTCEAAGNHREHCMVRLPTSSLSRHMIKTAIKRSRHFFKTVAATANAEECPFKKHRPDMSGDRKLRGEQRDRGEQRERGEQEGRGDHGSRGCRGDRYRNKSSWIDTFTSYMNEFANLAGDINVSVIPKTPMTKSQANTESESDEAPEETQESSNTRNAMPQRPFVHANLNMNDLQHVIQAVFNGKINKDDIMRGNLFASAPRASTSDENATSEVNSKAEENANAKESVSSQANASASTNGLGDNDVEMEQNTKASEGESITVKSETTYISANSDRDASPDKAEDWTVINKDKDLLDNLLDASAPVQLPIGFNLPEEFQARVRIIEGQNLYPPLNAATAVLNPKEAERPVVQQPAEPAAQPKPTAPQPQPTAQQPQPTPRPQAAAPQPKQRHPKPHIDAALQQMLSMGFTNDGGWLTQLLESKDGNIAAVLDLLTPVNPKK</sequence>
<keyword evidence="2" id="KW-1185">Reference proteome</keyword>
<proteinExistence type="predicted"/>
<comment type="caution">
    <text evidence="1">The sequence shown here is derived from an EMBL/GenBank/DDBJ whole genome shotgun (WGS) entry which is preliminary data.</text>
</comment>
<reference evidence="1 2" key="1">
    <citation type="journal article" date="2021" name="Front. Genet.">
        <title>Chromosome-Level Genome Assembly Reveals Significant Gene Expansion in the Toll and IMD Signaling Pathways of Dendrolimus kikuchii.</title>
        <authorList>
            <person name="Zhou J."/>
            <person name="Wu P."/>
            <person name="Xiong Z."/>
            <person name="Liu N."/>
            <person name="Zhao N."/>
            <person name="Ji M."/>
            <person name="Qiu Y."/>
            <person name="Yang B."/>
        </authorList>
    </citation>
    <scope>NUCLEOTIDE SEQUENCE [LARGE SCALE GENOMIC DNA]</scope>
    <source>
        <strain evidence="1">Ann1</strain>
    </source>
</reference>
<gene>
    <name evidence="1" type="ORF">K1T71_002041</name>
</gene>